<dbReference type="Pfam" id="PF01266">
    <property type="entry name" value="DAO"/>
    <property type="match status" value="1"/>
</dbReference>
<dbReference type="Gene3D" id="3.50.50.60">
    <property type="entry name" value="FAD/NAD(P)-binding domain"/>
    <property type="match status" value="1"/>
</dbReference>
<dbReference type="PANTHER" id="PTHR10961:SF10">
    <property type="entry name" value="FAD DEPENDENT OXIDOREDUCTASE DOMAIN-CONTAINING PROTEIN"/>
    <property type="match status" value="1"/>
</dbReference>
<reference evidence="6" key="2">
    <citation type="submission" date="2020-09" db="EMBL/GenBank/DDBJ databases">
        <authorList>
            <person name="Sun Q."/>
            <person name="Zhou Y."/>
        </authorList>
    </citation>
    <scope>NUCLEOTIDE SEQUENCE</scope>
    <source>
        <strain evidence="6">CGMCC 1.6293</strain>
    </source>
</reference>
<organism evidence="6 7">
    <name type="scientific">Pseudooceanicola nanhaiensis</name>
    <dbReference type="NCBI Taxonomy" id="375761"/>
    <lineage>
        <taxon>Bacteria</taxon>
        <taxon>Pseudomonadati</taxon>
        <taxon>Pseudomonadota</taxon>
        <taxon>Alphaproteobacteria</taxon>
        <taxon>Rhodobacterales</taxon>
        <taxon>Paracoccaceae</taxon>
        <taxon>Pseudooceanicola</taxon>
    </lineage>
</organism>
<feature type="domain" description="FAD dependent oxidoreductase" evidence="5">
    <location>
        <begin position="3"/>
        <end position="363"/>
    </location>
</feature>
<keyword evidence="7" id="KW-1185">Reference proteome</keyword>
<dbReference type="GO" id="GO:0050660">
    <property type="term" value="F:flavin adenine dinucleotide binding"/>
    <property type="evidence" value="ECO:0007669"/>
    <property type="project" value="InterPro"/>
</dbReference>
<evidence type="ECO:0000256" key="2">
    <source>
        <dbReference type="ARBA" id="ARBA00022630"/>
    </source>
</evidence>
<keyword evidence="2" id="KW-0285">Flavoprotein</keyword>
<dbReference type="InterPro" id="IPR006076">
    <property type="entry name" value="FAD-dep_OxRdtase"/>
</dbReference>
<dbReference type="InterPro" id="IPR045170">
    <property type="entry name" value="MTOX"/>
</dbReference>
<accession>A0A917SUS3</accession>
<comment type="cofactor">
    <cofactor evidence="1">
        <name>FAD</name>
        <dbReference type="ChEBI" id="CHEBI:57692"/>
    </cofactor>
</comment>
<dbReference type="EMBL" id="BMLF01000001">
    <property type="protein sequence ID" value="GGL98581.1"/>
    <property type="molecule type" value="Genomic_DNA"/>
</dbReference>
<dbReference type="AlphaFoldDB" id="A0A917SUS3"/>
<evidence type="ECO:0000313" key="7">
    <source>
        <dbReference type="Proteomes" id="UP000649829"/>
    </source>
</evidence>
<comment type="caution">
    <text evidence="6">The sequence shown here is derived from an EMBL/GenBank/DDBJ whole genome shotgun (WGS) entry which is preliminary data.</text>
</comment>
<reference evidence="6" key="1">
    <citation type="journal article" date="2014" name="Int. J. Syst. Evol. Microbiol.">
        <title>Complete genome sequence of Corynebacterium casei LMG S-19264T (=DSM 44701T), isolated from a smear-ripened cheese.</title>
        <authorList>
            <consortium name="US DOE Joint Genome Institute (JGI-PGF)"/>
            <person name="Walter F."/>
            <person name="Albersmeier A."/>
            <person name="Kalinowski J."/>
            <person name="Ruckert C."/>
        </authorList>
    </citation>
    <scope>NUCLEOTIDE SEQUENCE</scope>
    <source>
        <strain evidence="6">CGMCC 1.6293</strain>
    </source>
</reference>
<proteinExistence type="predicted"/>
<evidence type="ECO:0000256" key="1">
    <source>
        <dbReference type="ARBA" id="ARBA00001974"/>
    </source>
</evidence>
<keyword evidence="3" id="KW-0274">FAD</keyword>
<evidence type="ECO:0000313" key="6">
    <source>
        <dbReference type="EMBL" id="GGL98581.1"/>
    </source>
</evidence>
<dbReference type="RefSeq" id="WP_028288013.1">
    <property type="nucleotide sequence ID" value="NZ_BMLF01000001.1"/>
</dbReference>
<dbReference type="InterPro" id="IPR036188">
    <property type="entry name" value="FAD/NAD-bd_sf"/>
</dbReference>
<dbReference type="SUPFAM" id="SSF54373">
    <property type="entry name" value="FAD-linked reductases, C-terminal domain"/>
    <property type="match status" value="1"/>
</dbReference>
<dbReference type="PANTHER" id="PTHR10961">
    <property type="entry name" value="PEROXISOMAL SARCOSINE OXIDASE"/>
    <property type="match status" value="1"/>
</dbReference>
<evidence type="ECO:0000256" key="3">
    <source>
        <dbReference type="ARBA" id="ARBA00022827"/>
    </source>
</evidence>
<evidence type="ECO:0000256" key="4">
    <source>
        <dbReference type="ARBA" id="ARBA00023002"/>
    </source>
</evidence>
<protein>
    <submittedName>
        <fullName evidence="6">FAD-dependent oxidoreductase</fullName>
    </submittedName>
</protein>
<dbReference type="Proteomes" id="UP000649829">
    <property type="component" value="Unassembled WGS sequence"/>
</dbReference>
<dbReference type="Gene3D" id="3.30.9.10">
    <property type="entry name" value="D-Amino Acid Oxidase, subunit A, domain 2"/>
    <property type="match status" value="1"/>
</dbReference>
<dbReference type="GO" id="GO:0008115">
    <property type="term" value="F:sarcosine oxidase activity"/>
    <property type="evidence" value="ECO:0007669"/>
    <property type="project" value="TreeGrafter"/>
</dbReference>
<dbReference type="SUPFAM" id="SSF51905">
    <property type="entry name" value="FAD/NAD(P)-binding domain"/>
    <property type="match status" value="1"/>
</dbReference>
<evidence type="ECO:0000259" key="5">
    <source>
        <dbReference type="Pfam" id="PF01266"/>
    </source>
</evidence>
<gene>
    <name evidence="6" type="ORF">GCM10011534_20750</name>
</gene>
<name>A0A917SUS3_9RHOB</name>
<keyword evidence="4" id="KW-0560">Oxidoreductase</keyword>
<sequence>MKLAVIGRGLIGSAAGRHLAKAGHEVTVIGPDEPEARRDHKGVFGSHYDEGRITRGLDPWPFWSRVSRAAIARYGEIEAESGIRFYTEAGSLMAGAEGSRYMTQLQAVRDRDGIACDSYDTAGLAARFPFFSFPDGTIALHEPRNAGHISPRRLVAAQTKAAERAGATVLRATAQGIDEGPDGVRIATDQGEVRADRVLVATGGFTNLLMEAPLALTVLARTVALFRVSEAEARRLSAMPTLIYLDPNGDDPYLLPPILYPDGKWYVKLGGDPVDVPLKDAEIGEWFRSEGSAEVGDFLETAIRKRMPDLAIEGRHTMPCVTTYSPENIATIREISDRVCVAVAGCGRGAKNSDELGRLGAELVAGNALPDWALEAAV</sequence>